<dbReference type="SUPFAM" id="SSF55729">
    <property type="entry name" value="Acyl-CoA N-acyltransferases (Nat)"/>
    <property type="match status" value="1"/>
</dbReference>
<organism evidence="2 3">
    <name type="scientific">Flavobacterium muglaense</name>
    <dbReference type="NCBI Taxonomy" id="2764716"/>
    <lineage>
        <taxon>Bacteria</taxon>
        <taxon>Pseudomonadati</taxon>
        <taxon>Bacteroidota</taxon>
        <taxon>Flavobacteriia</taxon>
        <taxon>Flavobacteriales</taxon>
        <taxon>Flavobacteriaceae</taxon>
        <taxon>Flavobacterium</taxon>
    </lineage>
</organism>
<comment type="caution">
    <text evidence="2">The sequence shown here is derived from an EMBL/GenBank/DDBJ whole genome shotgun (WGS) entry which is preliminary data.</text>
</comment>
<feature type="domain" description="N-acetyltransferase" evidence="1">
    <location>
        <begin position="2"/>
        <end position="165"/>
    </location>
</feature>
<dbReference type="PANTHER" id="PTHR43617">
    <property type="entry name" value="L-AMINO ACID N-ACETYLTRANSFERASE"/>
    <property type="match status" value="1"/>
</dbReference>
<evidence type="ECO:0000313" key="2">
    <source>
        <dbReference type="EMBL" id="MBC5845926.1"/>
    </source>
</evidence>
<dbReference type="GO" id="GO:0016747">
    <property type="term" value="F:acyltransferase activity, transferring groups other than amino-acyl groups"/>
    <property type="evidence" value="ECO:0007669"/>
    <property type="project" value="InterPro"/>
</dbReference>
<name>A0A923N1X0_9FLAO</name>
<proteinExistence type="predicted"/>
<accession>A0A923N1X0</accession>
<dbReference type="InterPro" id="IPR050276">
    <property type="entry name" value="MshD_Acetyltransferase"/>
</dbReference>
<dbReference type="EMBL" id="JACRUL010000061">
    <property type="protein sequence ID" value="MBC5845926.1"/>
    <property type="molecule type" value="Genomic_DNA"/>
</dbReference>
<protein>
    <submittedName>
        <fullName evidence="2">GNAT family N-acetyltransferase</fullName>
    </submittedName>
</protein>
<dbReference type="CDD" id="cd04301">
    <property type="entry name" value="NAT_SF"/>
    <property type="match status" value="1"/>
</dbReference>
<dbReference type="Gene3D" id="3.40.630.30">
    <property type="match status" value="1"/>
</dbReference>
<sequence>MVTITTATQDNFATIQNIAHTTWPDVYGSILSKEQLTYMLDAFYSTETLLDNMVVKNHHFILVHDASSCLGFAAFEHHYLGKPQTRLHKIYLLPAAQGKGAGKALLEAVVAYAKENASTTISLNVNRYNNACSFYEKMGFTTVSQEDIVIGHGYLMEDFKMEKEI</sequence>
<reference evidence="2 3" key="1">
    <citation type="submission" date="2020-08" db="EMBL/GenBank/DDBJ databases">
        <title>Description of novel Flavobacterium F-392 isolate.</title>
        <authorList>
            <person name="Saticioglu I.B."/>
            <person name="Duman M."/>
            <person name="Altun S."/>
        </authorList>
    </citation>
    <scope>NUCLEOTIDE SEQUENCE [LARGE SCALE GENOMIC DNA]</scope>
    <source>
        <strain evidence="2 3">F-392</strain>
    </source>
</reference>
<dbReference type="InterPro" id="IPR000182">
    <property type="entry name" value="GNAT_dom"/>
</dbReference>
<dbReference type="AlphaFoldDB" id="A0A923N1X0"/>
<dbReference type="InterPro" id="IPR016181">
    <property type="entry name" value="Acyl_CoA_acyltransferase"/>
</dbReference>
<evidence type="ECO:0000313" key="3">
    <source>
        <dbReference type="Proteomes" id="UP000641454"/>
    </source>
</evidence>
<evidence type="ECO:0000259" key="1">
    <source>
        <dbReference type="PROSITE" id="PS51186"/>
    </source>
</evidence>
<dbReference type="Proteomes" id="UP000641454">
    <property type="component" value="Unassembled WGS sequence"/>
</dbReference>
<dbReference type="RefSeq" id="WP_187021123.1">
    <property type="nucleotide sequence ID" value="NZ_JACRUK010000061.1"/>
</dbReference>
<dbReference type="PANTHER" id="PTHR43617:SF22">
    <property type="entry name" value="L-AMINO ACID N-ACETYLTRANSFERASE AAAT"/>
    <property type="match status" value="1"/>
</dbReference>
<keyword evidence="3" id="KW-1185">Reference proteome</keyword>
<gene>
    <name evidence="2" type="ORF">H8R25_16005</name>
</gene>
<dbReference type="PROSITE" id="PS51186">
    <property type="entry name" value="GNAT"/>
    <property type="match status" value="1"/>
</dbReference>
<dbReference type="Pfam" id="PF13673">
    <property type="entry name" value="Acetyltransf_10"/>
    <property type="match status" value="1"/>
</dbReference>